<dbReference type="EMBL" id="BLXT01001985">
    <property type="protein sequence ID" value="GFN90074.1"/>
    <property type="molecule type" value="Genomic_DNA"/>
</dbReference>
<organism evidence="2 3">
    <name type="scientific">Plakobranchus ocellatus</name>
    <dbReference type="NCBI Taxonomy" id="259542"/>
    <lineage>
        <taxon>Eukaryota</taxon>
        <taxon>Metazoa</taxon>
        <taxon>Spiralia</taxon>
        <taxon>Lophotrochozoa</taxon>
        <taxon>Mollusca</taxon>
        <taxon>Gastropoda</taxon>
        <taxon>Heterobranchia</taxon>
        <taxon>Euthyneura</taxon>
        <taxon>Panpulmonata</taxon>
        <taxon>Sacoglossa</taxon>
        <taxon>Placobranchoidea</taxon>
        <taxon>Plakobranchidae</taxon>
        <taxon>Plakobranchus</taxon>
    </lineage>
</organism>
<evidence type="ECO:0000313" key="3">
    <source>
        <dbReference type="Proteomes" id="UP000735302"/>
    </source>
</evidence>
<gene>
    <name evidence="2" type="ORF">PoB_001658000</name>
</gene>
<comment type="caution">
    <text evidence="2">The sequence shown here is derived from an EMBL/GenBank/DDBJ whole genome shotgun (WGS) entry which is preliminary data.</text>
</comment>
<evidence type="ECO:0000313" key="2">
    <source>
        <dbReference type="EMBL" id="GFN90074.1"/>
    </source>
</evidence>
<feature type="compositionally biased region" description="Low complexity" evidence="1">
    <location>
        <begin position="40"/>
        <end position="57"/>
    </location>
</feature>
<accession>A0AAV3Z4L1</accession>
<sequence>MKEEEEKKMGEEKGEEERRRRKRRGYDHTAIVPLGRPKYRQTGPQPQTQRQPQLQLQPQPQHFLSLTKPGFCDLMCKFPRRICLPIIKTLFIFLLMDRFGFFGVKAAFHDDIIAEAKGGR</sequence>
<feature type="compositionally biased region" description="Basic and acidic residues" evidence="1">
    <location>
        <begin position="1"/>
        <end position="18"/>
    </location>
</feature>
<proteinExistence type="predicted"/>
<protein>
    <submittedName>
        <fullName evidence="2">Uncharacterized protein</fullName>
    </submittedName>
</protein>
<keyword evidence="3" id="KW-1185">Reference proteome</keyword>
<dbReference type="AlphaFoldDB" id="A0AAV3Z4L1"/>
<evidence type="ECO:0000256" key="1">
    <source>
        <dbReference type="SAM" id="MobiDB-lite"/>
    </source>
</evidence>
<feature type="region of interest" description="Disordered" evidence="1">
    <location>
        <begin position="1"/>
        <end position="57"/>
    </location>
</feature>
<reference evidence="2 3" key="1">
    <citation type="journal article" date="2021" name="Elife">
        <title>Chloroplast acquisition without the gene transfer in kleptoplastic sea slugs, Plakobranchus ocellatus.</title>
        <authorList>
            <person name="Maeda T."/>
            <person name="Takahashi S."/>
            <person name="Yoshida T."/>
            <person name="Shimamura S."/>
            <person name="Takaki Y."/>
            <person name="Nagai Y."/>
            <person name="Toyoda A."/>
            <person name="Suzuki Y."/>
            <person name="Arimoto A."/>
            <person name="Ishii H."/>
            <person name="Satoh N."/>
            <person name="Nishiyama T."/>
            <person name="Hasebe M."/>
            <person name="Maruyama T."/>
            <person name="Minagawa J."/>
            <person name="Obokata J."/>
            <person name="Shigenobu S."/>
        </authorList>
    </citation>
    <scope>NUCLEOTIDE SEQUENCE [LARGE SCALE GENOMIC DNA]</scope>
</reference>
<name>A0AAV3Z4L1_9GAST</name>
<dbReference type="Proteomes" id="UP000735302">
    <property type="component" value="Unassembled WGS sequence"/>
</dbReference>